<keyword evidence="2" id="KW-1185">Reference proteome</keyword>
<evidence type="ECO:0000313" key="2">
    <source>
        <dbReference type="Proteomes" id="UP000075714"/>
    </source>
</evidence>
<sequence length="139" mass="14570">MAQLSTELANAAQQAAGLSQSLQAASVAAQGPGAVPDWAQQLVDQFKQHRDELVPFLVAAARDHNAGVVGDQDELMGVPVAVQGPLRGRVPPGFPPTRVALQNMSGTELSALLHAYGVVPDSSVAHRKVQLAKHVRVTL</sequence>
<dbReference type="Proteomes" id="UP000075714">
    <property type="component" value="Unassembled WGS sequence"/>
</dbReference>
<evidence type="ECO:0000313" key="1">
    <source>
        <dbReference type="EMBL" id="KXZ46997.1"/>
    </source>
</evidence>
<dbReference type="STRING" id="33097.A0A150GAX7"/>
<accession>A0A150GAX7</accession>
<name>A0A150GAX7_GONPE</name>
<comment type="caution">
    <text evidence="1">The sequence shown here is derived from an EMBL/GenBank/DDBJ whole genome shotgun (WGS) entry which is preliminary data.</text>
</comment>
<dbReference type="EMBL" id="LSYV01000040">
    <property type="protein sequence ID" value="KXZ46997.1"/>
    <property type="molecule type" value="Genomic_DNA"/>
</dbReference>
<dbReference type="AlphaFoldDB" id="A0A150GAX7"/>
<gene>
    <name evidence="1" type="ORF">GPECTOR_39g491</name>
</gene>
<protein>
    <submittedName>
        <fullName evidence="1">Uncharacterized protein</fullName>
    </submittedName>
</protein>
<reference evidence="2" key="1">
    <citation type="journal article" date="2016" name="Nat. Commun.">
        <title>The Gonium pectorale genome demonstrates co-option of cell cycle regulation during the evolution of multicellularity.</title>
        <authorList>
            <person name="Hanschen E.R."/>
            <person name="Marriage T.N."/>
            <person name="Ferris P.J."/>
            <person name="Hamaji T."/>
            <person name="Toyoda A."/>
            <person name="Fujiyama A."/>
            <person name="Neme R."/>
            <person name="Noguchi H."/>
            <person name="Minakuchi Y."/>
            <person name="Suzuki M."/>
            <person name="Kawai-Toyooka H."/>
            <person name="Smith D.R."/>
            <person name="Sparks H."/>
            <person name="Anderson J."/>
            <person name="Bakaric R."/>
            <person name="Luria V."/>
            <person name="Karger A."/>
            <person name="Kirschner M.W."/>
            <person name="Durand P.M."/>
            <person name="Michod R.E."/>
            <person name="Nozaki H."/>
            <person name="Olson B.J."/>
        </authorList>
    </citation>
    <scope>NUCLEOTIDE SEQUENCE [LARGE SCALE GENOMIC DNA]</scope>
    <source>
        <strain evidence="2">NIES-2863</strain>
    </source>
</reference>
<organism evidence="1 2">
    <name type="scientific">Gonium pectorale</name>
    <name type="common">Green alga</name>
    <dbReference type="NCBI Taxonomy" id="33097"/>
    <lineage>
        <taxon>Eukaryota</taxon>
        <taxon>Viridiplantae</taxon>
        <taxon>Chlorophyta</taxon>
        <taxon>core chlorophytes</taxon>
        <taxon>Chlorophyceae</taxon>
        <taxon>CS clade</taxon>
        <taxon>Chlamydomonadales</taxon>
        <taxon>Volvocaceae</taxon>
        <taxon>Gonium</taxon>
    </lineage>
</organism>
<proteinExistence type="predicted"/>